<protein>
    <submittedName>
        <fullName evidence="6">LysR family transcriptional regulator</fullName>
    </submittedName>
</protein>
<keyword evidence="4" id="KW-0804">Transcription</keyword>
<dbReference type="InterPro" id="IPR036388">
    <property type="entry name" value="WH-like_DNA-bd_sf"/>
</dbReference>
<dbReference type="Pfam" id="PF03466">
    <property type="entry name" value="LysR_substrate"/>
    <property type="match status" value="1"/>
</dbReference>
<evidence type="ECO:0000259" key="5">
    <source>
        <dbReference type="PROSITE" id="PS50931"/>
    </source>
</evidence>
<evidence type="ECO:0000256" key="4">
    <source>
        <dbReference type="ARBA" id="ARBA00023163"/>
    </source>
</evidence>
<evidence type="ECO:0000313" key="7">
    <source>
        <dbReference type="Proteomes" id="UP000484015"/>
    </source>
</evidence>
<name>A0A6L6Q5M1_9BURK</name>
<keyword evidence="2" id="KW-0805">Transcription regulation</keyword>
<dbReference type="SUPFAM" id="SSF53850">
    <property type="entry name" value="Periplasmic binding protein-like II"/>
    <property type="match status" value="1"/>
</dbReference>
<comment type="similarity">
    <text evidence="1">Belongs to the LysR transcriptional regulatory family.</text>
</comment>
<comment type="caution">
    <text evidence="6">The sequence shown here is derived from an EMBL/GenBank/DDBJ whole genome shotgun (WGS) entry which is preliminary data.</text>
</comment>
<dbReference type="Gene3D" id="3.40.190.10">
    <property type="entry name" value="Periplasmic binding protein-like II"/>
    <property type="match status" value="2"/>
</dbReference>
<dbReference type="CDD" id="cd08432">
    <property type="entry name" value="PBP2_GcdR_TrpI_HvrB_AmpR_like"/>
    <property type="match status" value="1"/>
</dbReference>
<dbReference type="InterPro" id="IPR005119">
    <property type="entry name" value="LysR_subst-bd"/>
</dbReference>
<evidence type="ECO:0000256" key="2">
    <source>
        <dbReference type="ARBA" id="ARBA00023015"/>
    </source>
</evidence>
<keyword evidence="3" id="KW-0238">DNA-binding</keyword>
<keyword evidence="7" id="KW-1185">Reference proteome</keyword>
<dbReference type="GO" id="GO:0043565">
    <property type="term" value="F:sequence-specific DNA binding"/>
    <property type="evidence" value="ECO:0007669"/>
    <property type="project" value="TreeGrafter"/>
</dbReference>
<reference evidence="6 7" key="1">
    <citation type="submission" date="2019-11" db="EMBL/GenBank/DDBJ databases">
        <title>Type strains purchased from KCTC, JCM and DSMZ.</title>
        <authorList>
            <person name="Lu H."/>
        </authorList>
    </citation>
    <scope>NUCLEOTIDE SEQUENCE [LARGE SCALE GENOMIC DNA]</scope>
    <source>
        <strain evidence="6 7">KCTC 42409</strain>
    </source>
</reference>
<dbReference type="InterPro" id="IPR058163">
    <property type="entry name" value="LysR-type_TF_proteobact-type"/>
</dbReference>
<evidence type="ECO:0000256" key="3">
    <source>
        <dbReference type="ARBA" id="ARBA00023125"/>
    </source>
</evidence>
<dbReference type="PANTHER" id="PTHR30537:SF26">
    <property type="entry name" value="GLYCINE CLEAVAGE SYSTEM TRANSCRIPTIONAL ACTIVATOR"/>
    <property type="match status" value="1"/>
</dbReference>
<dbReference type="GO" id="GO:0003700">
    <property type="term" value="F:DNA-binding transcription factor activity"/>
    <property type="evidence" value="ECO:0007669"/>
    <property type="project" value="InterPro"/>
</dbReference>
<dbReference type="Proteomes" id="UP000484015">
    <property type="component" value="Unassembled WGS sequence"/>
</dbReference>
<dbReference type="OrthoDB" id="8683153at2"/>
<dbReference type="PRINTS" id="PR00039">
    <property type="entry name" value="HTHLYSR"/>
</dbReference>
<dbReference type="SUPFAM" id="SSF46785">
    <property type="entry name" value="Winged helix' DNA-binding domain"/>
    <property type="match status" value="1"/>
</dbReference>
<dbReference type="Pfam" id="PF00126">
    <property type="entry name" value="HTH_1"/>
    <property type="match status" value="1"/>
</dbReference>
<dbReference type="AlphaFoldDB" id="A0A6L6Q5M1"/>
<dbReference type="PROSITE" id="PS50931">
    <property type="entry name" value="HTH_LYSR"/>
    <property type="match status" value="1"/>
</dbReference>
<dbReference type="GO" id="GO:0006351">
    <property type="term" value="P:DNA-templated transcription"/>
    <property type="evidence" value="ECO:0007669"/>
    <property type="project" value="TreeGrafter"/>
</dbReference>
<evidence type="ECO:0000313" key="6">
    <source>
        <dbReference type="EMBL" id="MTW04704.1"/>
    </source>
</evidence>
<accession>A0A6L6Q5M1</accession>
<dbReference type="Gene3D" id="1.10.10.10">
    <property type="entry name" value="Winged helix-like DNA-binding domain superfamily/Winged helix DNA-binding domain"/>
    <property type="match status" value="1"/>
</dbReference>
<dbReference type="PANTHER" id="PTHR30537">
    <property type="entry name" value="HTH-TYPE TRANSCRIPTIONAL REGULATOR"/>
    <property type="match status" value="1"/>
</dbReference>
<feature type="domain" description="HTH lysR-type" evidence="5">
    <location>
        <begin position="6"/>
        <end position="63"/>
    </location>
</feature>
<gene>
    <name evidence="6" type="ORF">GM668_21760</name>
</gene>
<dbReference type="InterPro" id="IPR036390">
    <property type="entry name" value="WH_DNA-bd_sf"/>
</dbReference>
<dbReference type="InterPro" id="IPR000847">
    <property type="entry name" value="LysR_HTH_N"/>
</dbReference>
<organism evidence="6 7">
    <name type="scientific">Pseudoduganella ginsengisoli</name>
    <dbReference type="NCBI Taxonomy" id="1462440"/>
    <lineage>
        <taxon>Bacteria</taxon>
        <taxon>Pseudomonadati</taxon>
        <taxon>Pseudomonadota</taxon>
        <taxon>Betaproteobacteria</taxon>
        <taxon>Burkholderiales</taxon>
        <taxon>Oxalobacteraceae</taxon>
        <taxon>Telluria group</taxon>
        <taxon>Pseudoduganella</taxon>
    </lineage>
</organism>
<dbReference type="EMBL" id="WNLA01000017">
    <property type="protein sequence ID" value="MTW04704.1"/>
    <property type="molecule type" value="Genomic_DNA"/>
</dbReference>
<proteinExistence type="inferred from homology"/>
<evidence type="ECO:0000256" key="1">
    <source>
        <dbReference type="ARBA" id="ARBA00009437"/>
    </source>
</evidence>
<dbReference type="RefSeq" id="WP_155441056.1">
    <property type="nucleotide sequence ID" value="NZ_WNLA01000017.1"/>
</dbReference>
<sequence length="315" mass="34968">MAKPLRSLSGLIDLEAAARLGSFKLAAEELHKTPAAVSQQIRHLEEELGFLLFLRHPRNVELTEKGRDFAATVARVLADLRMKAAALQNSCEEKVLRISSTHSFALKWLAPRLTHFTRLHPELDIRLDASDRIVSLEDDSVDVAIRYGGYEAGDPGVLFPERLVAVYSPDMLPAGRTEFTLDDLRTLPLLDEGSNLYWHRYMAANGLPAGCYDISKGYSHWGVLTQAAVAGQGVALGAWSIVYEDVRKGALRLIHGKPIPYKSGYRLLTNINKQGMAKIDAFKCWLVEEVAQMAAALAEFEALFEEETELHRKAG</sequence>